<comment type="caution">
    <text evidence="1">The sequence shown here is derived from an EMBL/GenBank/DDBJ whole genome shotgun (WGS) entry which is preliminary data.</text>
</comment>
<dbReference type="Proteomes" id="UP000265520">
    <property type="component" value="Unassembled WGS sequence"/>
</dbReference>
<accession>A0A392SXV0</accession>
<proteinExistence type="predicted"/>
<evidence type="ECO:0000313" key="1">
    <source>
        <dbReference type="EMBL" id="MCI53292.1"/>
    </source>
</evidence>
<sequence length="18" mass="1995">MYSSMMEEDEGEDDGGGR</sequence>
<name>A0A392SXV0_9FABA</name>
<reference evidence="1 2" key="1">
    <citation type="journal article" date="2018" name="Front. Plant Sci.">
        <title>Red Clover (Trifolium pratense) and Zigzag Clover (T. medium) - A Picture of Genomic Similarities and Differences.</title>
        <authorList>
            <person name="Dluhosova J."/>
            <person name="Istvanek J."/>
            <person name="Nedelnik J."/>
            <person name="Repkova J."/>
        </authorList>
    </citation>
    <scope>NUCLEOTIDE SEQUENCE [LARGE SCALE GENOMIC DNA]</scope>
    <source>
        <strain evidence="2">cv. 10/8</strain>
        <tissue evidence="1">Leaf</tissue>
    </source>
</reference>
<organism evidence="1 2">
    <name type="scientific">Trifolium medium</name>
    <dbReference type="NCBI Taxonomy" id="97028"/>
    <lineage>
        <taxon>Eukaryota</taxon>
        <taxon>Viridiplantae</taxon>
        <taxon>Streptophyta</taxon>
        <taxon>Embryophyta</taxon>
        <taxon>Tracheophyta</taxon>
        <taxon>Spermatophyta</taxon>
        <taxon>Magnoliopsida</taxon>
        <taxon>eudicotyledons</taxon>
        <taxon>Gunneridae</taxon>
        <taxon>Pentapetalae</taxon>
        <taxon>rosids</taxon>
        <taxon>fabids</taxon>
        <taxon>Fabales</taxon>
        <taxon>Fabaceae</taxon>
        <taxon>Papilionoideae</taxon>
        <taxon>50 kb inversion clade</taxon>
        <taxon>NPAAA clade</taxon>
        <taxon>Hologalegina</taxon>
        <taxon>IRL clade</taxon>
        <taxon>Trifolieae</taxon>
        <taxon>Trifolium</taxon>
    </lineage>
</organism>
<dbReference type="EMBL" id="LXQA010461003">
    <property type="protein sequence ID" value="MCI53292.1"/>
    <property type="molecule type" value="Genomic_DNA"/>
</dbReference>
<evidence type="ECO:0000313" key="2">
    <source>
        <dbReference type="Proteomes" id="UP000265520"/>
    </source>
</evidence>
<keyword evidence="2" id="KW-1185">Reference proteome</keyword>
<protein>
    <submittedName>
        <fullName evidence="1">Uncharacterized protein</fullName>
    </submittedName>
</protein>
<dbReference type="AlphaFoldDB" id="A0A392SXV0"/>